<dbReference type="PRINTS" id="PR00085">
    <property type="entry name" value="THFDHDRGNASE"/>
</dbReference>
<dbReference type="HAMAP" id="MF_01576">
    <property type="entry name" value="THF_DHG_CYH"/>
    <property type="match status" value="1"/>
</dbReference>
<dbReference type="NCBIfam" id="NF010789">
    <property type="entry name" value="PRK14193.1"/>
    <property type="match status" value="1"/>
</dbReference>
<dbReference type="EC" id="1.5.1.5" evidence="11"/>
<dbReference type="RefSeq" id="WP_102184351.1">
    <property type="nucleotide sequence ID" value="NZ_CAUPGC010000003.1"/>
</dbReference>
<sequence length="300" mass="31883">MRKGWSGDAVLLDGAARARQLKEQMRQQVERLHQQGIKPGLGTILVGSDPGSVSYVAGKHRDCAEVGIESIRVELPETVSTAQVLTEIEKLNENPACTGYIVQLPLPRQVDVNQVLEAIDPDKDADGLHPMNLGRLVLRVKEPITSPLPCTPRACIDLLQQYQVPLEGAQVCVVGRGTTVGRSLPLMLTRKDINATVTCCHTGTRDLAAHTREADVIVACAGSAGIIKPEMVKEGAAVLDVGVSRGAINPQTGKARLEGDVAAGVDKVAGWLSPNPGGIGPMTRANLLLNVVETAMRHAE</sequence>
<reference evidence="14 15" key="1">
    <citation type="submission" date="2017-09" db="EMBL/GenBank/DDBJ databases">
        <title>Bacterial strain isolated from the female urinary microbiota.</title>
        <authorList>
            <person name="Thomas-White K."/>
            <person name="Kumar N."/>
            <person name="Forster S."/>
            <person name="Putonti C."/>
            <person name="Lawley T."/>
            <person name="Wolfe A.J."/>
        </authorList>
    </citation>
    <scope>NUCLEOTIDE SEQUENCE [LARGE SCALE GENOMIC DNA]</scope>
    <source>
        <strain evidence="14 15">UMB0744</strain>
    </source>
</reference>
<proteinExistence type="inferred from homology"/>
<comment type="subunit">
    <text evidence="11">Homodimer.</text>
</comment>
<dbReference type="InterPro" id="IPR046346">
    <property type="entry name" value="Aminoacid_DH-like_N_sf"/>
</dbReference>
<evidence type="ECO:0000256" key="2">
    <source>
        <dbReference type="ARBA" id="ARBA00022563"/>
    </source>
</evidence>
<keyword evidence="8 11" id="KW-0368">Histidine biosynthesis</keyword>
<dbReference type="SUPFAM" id="SSF51735">
    <property type="entry name" value="NAD(P)-binding Rossmann-fold domains"/>
    <property type="match status" value="1"/>
</dbReference>
<feature type="domain" description="Tetrahydrofolate dehydrogenase/cyclohydrolase catalytic" evidence="12">
    <location>
        <begin position="12"/>
        <end position="126"/>
    </location>
</feature>
<keyword evidence="4 11" id="KW-0658">Purine biosynthesis</keyword>
<keyword evidence="9 11" id="KW-0486">Methionine biosynthesis</keyword>
<keyword evidence="10 11" id="KW-0511">Multifunctional enzyme</keyword>
<dbReference type="Proteomes" id="UP000243201">
    <property type="component" value="Unassembled WGS sequence"/>
</dbReference>
<dbReference type="CDD" id="cd01080">
    <property type="entry name" value="NAD_bind_m-THF_DH_Cyclohyd"/>
    <property type="match status" value="1"/>
</dbReference>
<dbReference type="SUPFAM" id="SSF53223">
    <property type="entry name" value="Aminoacid dehydrogenase-like, N-terminal domain"/>
    <property type="match status" value="1"/>
</dbReference>
<keyword evidence="6 11" id="KW-0521">NADP</keyword>
<evidence type="ECO:0000256" key="7">
    <source>
        <dbReference type="ARBA" id="ARBA00023002"/>
    </source>
</evidence>
<comment type="pathway">
    <text evidence="1 11">One-carbon metabolism; tetrahydrofolate interconversion.</text>
</comment>
<comment type="catalytic activity">
    <reaction evidence="11">
        <text>(6R)-5,10-methenyltetrahydrofolate + H2O = (6R)-10-formyltetrahydrofolate + H(+)</text>
        <dbReference type="Rhea" id="RHEA:23700"/>
        <dbReference type="ChEBI" id="CHEBI:15377"/>
        <dbReference type="ChEBI" id="CHEBI:15378"/>
        <dbReference type="ChEBI" id="CHEBI:57455"/>
        <dbReference type="ChEBI" id="CHEBI:195366"/>
        <dbReference type="EC" id="3.5.4.9"/>
    </reaction>
</comment>
<organism evidence="14 15">
    <name type="scientific">Varibaculum cambriense</name>
    <dbReference type="NCBI Taxonomy" id="184870"/>
    <lineage>
        <taxon>Bacteria</taxon>
        <taxon>Bacillati</taxon>
        <taxon>Actinomycetota</taxon>
        <taxon>Actinomycetes</taxon>
        <taxon>Actinomycetales</taxon>
        <taxon>Actinomycetaceae</taxon>
        <taxon>Varibaculum</taxon>
    </lineage>
</organism>
<evidence type="ECO:0000259" key="13">
    <source>
        <dbReference type="Pfam" id="PF02882"/>
    </source>
</evidence>
<evidence type="ECO:0000313" key="15">
    <source>
        <dbReference type="Proteomes" id="UP000243201"/>
    </source>
</evidence>
<evidence type="ECO:0000256" key="8">
    <source>
        <dbReference type="ARBA" id="ARBA00023102"/>
    </source>
</evidence>
<protein>
    <recommendedName>
        <fullName evidence="11">Bifunctional protein FolD</fullName>
    </recommendedName>
    <domain>
        <recommendedName>
            <fullName evidence="11">Methylenetetrahydrofolate dehydrogenase</fullName>
            <ecNumber evidence="11">1.5.1.5</ecNumber>
        </recommendedName>
    </domain>
    <domain>
        <recommendedName>
            <fullName evidence="11">Methenyltetrahydrofolate cyclohydrolase</fullName>
            <ecNumber evidence="11">3.5.4.9</ecNumber>
        </recommendedName>
    </domain>
</protein>
<evidence type="ECO:0000256" key="6">
    <source>
        <dbReference type="ARBA" id="ARBA00022857"/>
    </source>
</evidence>
<keyword evidence="3 11" id="KW-0028">Amino-acid biosynthesis</keyword>
<evidence type="ECO:0000259" key="12">
    <source>
        <dbReference type="Pfam" id="PF00763"/>
    </source>
</evidence>
<evidence type="ECO:0000256" key="11">
    <source>
        <dbReference type="HAMAP-Rule" id="MF_01576"/>
    </source>
</evidence>
<name>A0ABX4UNM6_9ACTO</name>
<feature type="binding site" evidence="11">
    <location>
        <begin position="175"/>
        <end position="177"/>
    </location>
    <ligand>
        <name>NADP(+)</name>
        <dbReference type="ChEBI" id="CHEBI:58349"/>
    </ligand>
</feature>
<comment type="caution">
    <text evidence="11">Lacks conserved residue(s) required for the propagation of feature annotation.</text>
</comment>
<comment type="catalytic activity">
    <reaction evidence="11">
        <text>(6R)-5,10-methylene-5,6,7,8-tetrahydrofolate + NADP(+) = (6R)-5,10-methenyltetrahydrofolate + NADPH</text>
        <dbReference type="Rhea" id="RHEA:22812"/>
        <dbReference type="ChEBI" id="CHEBI:15636"/>
        <dbReference type="ChEBI" id="CHEBI:57455"/>
        <dbReference type="ChEBI" id="CHEBI:57783"/>
        <dbReference type="ChEBI" id="CHEBI:58349"/>
        <dbReference type="EC" id="1.5.1.5"/>
    </reaction>
</comment>
<keyword evidence="2 11" id="KW-0554">One-carbon metabolism</keyword>
<dbReference type="EC" id="3.5.4.9" evidence="11"/>
<dbReference type="PANTHER" id="PTHR48099:SF5">
    <property type="entry name" value="C-1-TETRAHYDROFOLATE SYNTHASE, CYTOPLASMIC"/>
    <property type="match status" value="1"/>
</dbReference>
<dbReference type="Gene3D" id="3.40.50.10860">
    <property type="entry name" value="Leucine Dehydrogenase, chain A, domain 1"/>
    <property type="match status" value="1"/>
</dbReference>
<dbReference type="InterPro" id="IPR020630">
    <property type="entry name" value="THF_DH/CycHdrlase_cat_dom"/>
</dbReference>
<dbReference type="InterPro" id="IPR000672">
    <property type="entry name" value="THF_DH/CycHdrlase"/>
</dbReference>
<dbReference type="EMBL" id="PNGC01000002">
    <property type="protein sequence ID" value="PMB89314.1"/>
    <property type="molecule type" value="Genomic_DNA"/>
</dbReference>
<keyword evidence="5 11" id="KW-0378">Hydrolase</keyword>
<dbReference type="InterPro" id="IPR020631">
    <property type="entry name" value="THF_DH/CycHdrlase_NAD-bd_dom"/>
</dbReference>
<keyword evidence="7 11" id="KW-0560">Oxidoreductase</keyword>
<feature type="domain" description="Tetrahydrofolate dehydrogenase/cyclohydrolase NAD(P)-binding" evidence="13">
    <location>
        <begin position="149"/>
        <end position="298"/>
    </location>
</feature>
<dbReference type="InterPro" id="IPR036291">
    <property type="entry name" value="NAD(P)-bd_dom_sf"/>
</dbReference>
<accession>A0ABX4UNM6</accession>
<keyword evidence="15" id="KW-1185">Reference proteome</keyword>
<evidence type="ECO:0000256" key="5">
    <source>
        <dbReference type="ARBA" id="ARBA00022801"/>
    </source>
</evidence>
<comment type="caution">
    <text evidence="14">The sequence shown here is derived from an EMBL/GenBank/DDBJ whole genome shotgun (WGS) entry which is preliminary data.</text>
</comment>
<evidence type="ECO:0000313" key="14">
    <source>
        <dbReference type="EMBL" id="PMB89314.1"/>
    </source>
</evidence>
<comment type="similarity">
    <text evidence="11">Belongs to the tetrahydrofolate dehydrogenase/cyclohydrolase family.</text>
</comment>
<feature type="binding site" evidence="11">
    <location>
        <position position="243"/>
    </location>
    <ligand>
        <name>NADP(+)</name>
        <dbReference type="ChEBI" id="CHEBI:58349"/>
    </ligand>
</feature>
<evidence type="ECO:0000256" key="1">
    <source>
        <dbReference type="ARBA" id="ARBA00004777"/>
    </source>
</evidence>
<evidence type="ECO:0000256" key="10">
    <source>
        <dbReference type="ARBA" id="ARBA00023268"/>
    </source>
</evidence>
<evidence type="ECO:0000256" key="3">
    <source>
        <dbReference type="ARBA" id="ARBA00022605"/>
    </source>
</evidence>
<dbReference type="Pfam" id="PF02882">
    <property type="entry name" value="THF_DHG_CYH_C"/>
    <property type="match status" value="1"/>
</dbReference>
<evidence type="ECO:0000256" key="4">
    <source>
        <dbReference type="ARBA" id="ARBA00022755"/>
    </source>
</evidence>
<comment type="function">
    <text evidence="11">Catalyzes the oxidation of 5,10-methylenetetrahydrofolate to 5,10-methenyltetrahydrofolate and then the hydrolysis of 5,10-methenyltetrahydrofolate to 10-formyltetrahydrofolate.</text>
</comment>
<gene>
    <name evidence="11" type="primary">folD</name>
    <name evidence="14" type="ORF">CJ240_05995</name>
</gene>
<dbReference type="PANTHER" id="PTHR48099">
    <property type="entry name" value="C-1-TETRAHYDROFOLATE SYNTHASE, CYTOPLASMIC-RELATED"/>
    <property type="match status" value="1"/>
</dbReference>
<dbReference type="Gene3D" id="3.40.50.720">
    <property type="entry name" value="NAD(P)-binding Rossmann-like Domain"/>
    <property type="match status" value="1"/>
</dbReference>
<evidence type="ECO:0000256" key="9">
    <source>
        <dbReference type="ARBA" id="ARBA00023167"/>
    </source>
</evidence>
<dbReference type="Pfam" id="PF00763">
    <property type="entry name" value="THF_DHG_CYH"/>
    <property type="match status" value="1"/>
</dbReference>